<evidence type="ECO:0000313" key="2">
    <source>
        <dbReference type="EMBL" id="NWE79504.1"/>
    </source>
</evidence>
<reference evidence="2 3" key="1">
    <citation type="submission" date="2020-04" db="EMBL/GenBank/DDBJ databases">
        <title>Molecular characterization of pseudomonads from Agaricus bisporus reveal novel blotch 2 pathogens in Western Europe.</title>
        <authorList>
            <person name="Taparia T."/>
            <person name="Krijger M."/>
            <person name="Haynes E."/>
            <person name="Elpinstone J.G."/>
            <person name="Noble R."/>
            <person name="Van Der Wolf J."/>
        </authorList>
    </citation>
    <scope>NUCLEOTIDE SEQUENCE [LARGE SCALE GENOMIC DNA]</scope>
    <source>
        <strain evidence="2 3">IPO3781</strain>
    </source>
</reference>
<proteinExistence type="predicted"/>
<comment type="caution">
    <text evidence="2">The sequence shown here is derived from an EMBL/GenBank/DDBJ whole genome shotgun (WGS) entry which is preliminary data.</text>
</comment>
<sequence length="152" mass="16777">MTQVPVSKPERPRLREPRDEREPGPGAIVPWEHGRLFAQLFDNDNEEGGYGSSLPGAPASTQAAMIAAMTEQLVPRIQAAVQWPLQAVLYLPRLGRINASVRREQGAWNVELDAEEERTARWLPGVRQHLEDGLAGALSQPVNVHLVHVDPA</sequence>
<evidence type="ECO:0000256" key="1">
    <source>
        <dbReference type="SAM" id="MobiDB-lite"/>
    </source>
</evidence>
<dbReference type="Proteomes" id="UP000537188">
    <property type="component" value="Unassembled WGS sequence"/>
</dbReference>
<feature type="region of interest" description="Disordered" evidence="1">
    <location>
        <begin position="1"/>
        <end position="28"/>
    </location>
</feature>
<accession>A0A7Y8FI05</accession>
<feature type="compositionally biased region" description="Basic and acidic residues" evidence="1">
    <location>
        <begin position="8"/>
        <end position="23"/>
    </location>
</feature>
<keyword evidence="2" id="KW-0282">Flagellum</keyword>
<keyword evidence="2" id="KW-0969">Cilium</keyword>
<organism evidence="2 3">
    <name type="scientific">Pseudomonas yamanorum</name>
    <dbReference type="NCBI Taxonomy" id="515393"/>
    <lineage>
        <taxon>Bacteria</taxon>
        <taxon>Pseudomonadati</taxon>
        <taxon>Pseudomonadota</taxon>
        <taxon>Gammaproteobacteria</taxon>
        <taxon>Pseudomonadales</taxon>
        <taxon>Pseudomonadaceae</taxon>
        <taxon>Pseudomonas</taxon>
    </lineage>
</organism>
<keyword evidence="2" id="KW-0966">Cell projection</keyword>
<dbReference type="RefSeq" id="WP_177115951.1">
    <property type="nucleotide sequence ID" value="NZ_JACARF010000055.1"/>
</dbReference>
<protein>
    <submittedName>
        <fullName evidence="2">Flagellar hook-length control protein FliK</fullName>
    </submittedName>
</protein>
<dbReference type="EMBL" id="JACARF010000055">
    <property type="protein sequence ID" value="NWE79504.1"/>
    <property type="molecule type" value="Genomic_DNA"/>
</dbReference>
<dbReference type="CDD" id="cd17468">
    <property type="entry name" value="T3SS_HrpP_C"/>
    <property type="match status" value="1"/>
</dbReference>
<dbReference type="InterPro" id="IPR049757">
    <property type="entry name" value="T3SS_HrpP-like_C"/>
</dbReference>
<name>A0A7Y8FI05_9PSED</name>
<gene>
    <name evidence="2" type="ORF">HX828_28480</name>
</gene>
<evidence type="ECO:0000313" key="3">
    <source>
        <dbReference type="Proteomes" id="UP000537188"/>
    </source>
</evidence>
<dbReference type="AlphaFoldDB" id="A0A7Y8FI05"/>